<accession>A0A067N6U2</accession>
<proteinExistence type="predicted"/>
<evidence type="ECO:0000313" key="2">
    <source>
        <dbReference type="Proteomes" id="UP000027195"/>
    </source>
</evidence>
<dbReference type="InParanoid" id="A0A067N6U2"/>
<dbReference type="AlphaFoldDB" id="A0A067N6U2"/>
<dbReference type="Proteomes" id="UP000027195">
    <property type="component" value="Unassembled WGS sequence"/>
</dbReference>
<reference evidence="2" key="1">
    <citation type="journal article" date="2014" name="Proc. Natl. Acad. Sci. U.S.A.">
        <title>Extensive sampling of basidiomycete genomes demonstrates inadequacy of the white-rot/brown-rot paradigm for wood decay fungi.</title>
        <authorList>
            <person name="Riley R."/>
            <person name="Salamov A.A."/>
            <person name="Brown D.W."/>
            <person name="Nagy L.G."/>
            <person name="Floudas D."/>
            <person name="Held B.W."/>
            <person name="Levasseur A."/>
            <person name="Lombard V."/>
            <person name="Morin E."/>
            <person name="Otillar R."/>
            <person name="Lindquist E.A."/>
            <person name="Sun H."/>
            <person name="LaButti K.M."/>
            <person name="Schmutz J."/>
            <person name="Jabbour D."/>
            <person name="Luo H."/>
            <person name="Baker S.E."/>
            <person name="Pisabarro A.G."/>
            <person name="Walton J.D."/>
            <person name="Blanchette R.A."/>
            <person name="Henrissat B."/>
            <person name="Martin F."/>
            <person name="Cullen D."/>
            <person name="Hibbett D.S."/>
            <person name="Grigoriev I.V."/>
        </authorList>
    </citation>
    <scope>NUCLEOTIDE SEQUENCE [LARGE SCALE GENOMIC DNA]</scope>
    <source>
        <strain evidence="2">FD-172 SS1</strain>
    </source>
</reference>
<keyword evidence="2" id="KW-1185">Reference proteome</keyword>
<organism evidence="1 2">
    <name type="scientific">Botryobasidium botryosum (strain FD-172 SS1)</name>
    <dbReference type="NCBI Taxonomy" id="930990"/>
    <lineage>
        <taxon>Eukaryota</taxon>
        <taxon>Fungi</taxon>
        <taxon>Dikarya</taxon>
        <taxon>Basidiomycota</taxon>
        <taxon>Agaricomycotina</taxon>
        <taxon>Agaricomycetes</taxon>
        <taxon>Cantharellales</taxon>
        <taxon>Botryobasidiaceae</taxon>
        <taxon>Botryobasidium</taxon>
    </lineage>
</organism>
<dbReference type="HOGENOM" id="CLU_1147019_0_0_1"/>
<name>A0A067N6U2_BOTB1</name>
<evidence type="ECO:0000313" key="1">
    <source>
        <dbReference type="EMBL" id="KDQ19496.1"/>
    </source>
</evidence>
<sequence length="242" mass="26699">MGSARDQTALAPCFRTQRRPWRRFLFHGELAHPVLPLQAGLVHGCILHAHRAHRPPASTPISITLLGLSKSLSQGSTLPMLPSPVGPDVPSLLQSGARSPHVPWVKPSKLHDHTLFVPLPIYHRTASYPLLTPYDLLRALKLRLKPSPANPTTFRLPMSSSTDSSILVNASTFRILSLSGQPVQEPRACTLHPSNRPLGYLHYKRHTVHPSLFPFFFPVSPHVARTCPSTKAGRVPPYCCPC</sequence>
<gene>
    <name evidence="1" type="ORF">BOTBODRAFT_170588</name>
</gene>
<dbReference type="EMBL" id="KL198019">
    <property type="protein sequence ID" value="KDQ19496.1"/>
    <property type="molecule type" value="Genomic_DNA"/>
</dbReference>
<protein>
    <submittedName>
        <fullName evidence="1">Uncharacterized protein</fullName>
    </submittedName>
</protein>